<feature type="compositionally biased region" description="Acidic residues" evidence="1">
    <location>
        <begin position="13"/>
        <end position="22"/>
    </location>
</feature>
<proteinExistence type="predicted"/>
<dbReference type="STRING" id="946483.Cenrod_0804"/>
<evidence type="ECO:0000313" key="3">
    <source>
        <dbReference type="Proteomes" id="UP000017184"/>
    </source>
</evidence>
<protein>
    <submittedName>
        <fullName evidence="2">Uncharacterized protein</fullName>
    </submittedName>
</protein>
<dbReference type="Proteomes" id="UP000017184">
    <property type="component" value="Chromosome"/>
</dbReference>
<dbReference type="EMBL" id="CP004885">
    <property type="protein sequence ID" value="AGX86910.1"/>
    <property type="molecule type" value="Genomic_DNA"/>
</dbReference>
<evidence type="ECO:0000313" key="2">
    <source>
        <dbReference type="EMBL" id="AGX86910.1"/>
    </source>
</evidence>
<name>U5N6K8_9BURK</name>
<keyword evidence="3" id="KW-1185">Reference proteome</keyword>
<accession>U5N6K8</accession>
<dbReference type="AlphaFoldDB" id="U5N6K8"/>
<feature type="region of interest" description="Disordered" evidence="1">
    <location>
        <begin position="1"/>
        <end position="25"/>
    </location>
</feature>
<sequence>MANYVKSPQRATEEEEPPEEPPIDIQVDDIRFQKPLPDELFFQIAKEKAKKVHHAGEYGNKHKNQYTQLRKFYDELVSDRKIENHAKSTGYATFGWVKIEPLSCDFHEIMHKMSHYTQNF</sequence>
<reference evidence="2 3" key="1">
    <citation type="journal article" date="2013" name="Genome Biol.">
        <title>Genomic analysis reveals key aspects of prokaryotic symbiosis in the phototrophic consortium "Chlorochromatium aggregatum".</title>
        <authorList>
            <person name="Liu Z."/>
            <person name="Muller J."/>
            <person name="Li T."/>
            <person name="Alvey R.M."/>
            <person name="Vogl K."/>
            <person name="Frigaard N.U."/>
            <person name="Rockwell N.C."/>
            <person name="Boyd E.S."/>
            <person name="Tomsho L.P."/>
            <person name="Schuster S.C."/>
            <person name="Henke P."/>
            <person name="Rohde M."/>
            <person name="Overmann J."/>
            <person name="Bryant D.A."/>
        </authorList>
    </citation>
    <scope>NUCLEOTIDE SEQUENCE [LARGE SCALE GENOMIC DNA]</scope>
    <source>
        <strain evidence="2">CR</strain>
    </source>
</reference>
<organism evidence="2 3">
    <name type="scientific">Candidatus Symbiobacter mobilis CR</name>
    <dbReference type="NCBI Taxonomy" id="946483"/>
    <lineage>
        <taxon>Bacteria</taxon>
        <taxon>Pseudomonadati</taxon>
        <taxon>Pseudomonadota</taxon>
        <taxon>Betaproteobacteria</taxon>
        <taxon>Burkholderiales</taxon>
        <taxon>Comamonadaceae</taxon>
    </lineage>
</organism>
<gene>
    <name evidence="2" type="ORF">Cenrod_0804</name>
</gene>
<dbReference type="HOGENOM" id="CLU_2045437_0_0_4"/>
<dbReference type="KEGG" id="cbx:Cenrod_0804"/>
<dbReference type="RefSeq" id="WP_022771731.1">
    <property type="nucleotide sequence ID" value="NC_022576.1"/>
</dbReference>
<evidence type="ECO:0000256" key="1">
    <source>
        <dbReference type="SAM" id="MobiDB-lite"/>
    </source>
</evidence>
<dbReference type="PATRIC" id="fig|946483.4.peg.804"/>